<evidence type="ECO:0000256" key="1">
    <source>
        <dbReference type="ARBA" id="ARBA00007074"/>
    </source>
</evidence>
<keyword evidence="4" id="KW-0788">Thiol protease</keyword>
<sequence>MRTTTTRRRRLLTTAVATLGLVVVPAAAACVAQAAAADTTTGVVNTKGDPGPRLTVRERPTSASAAVGSRADGARITIVCQTYGQSVTGTYGTSRVWDKVGSGGFVSDAYVRTGSDGLVAPLCPGTNTSTSARVKATIDAAKSMTGKYPYSWGGGNYAGPTKGICCSPSGIDDRQTVGFDCSGLMEYAFYQGAGLRLSSTSRSQYADGPRKPLSTLKAGDMVFWSDSSRSASRIHHVALYIGDGKIVEANRVSGPDVRVRAFSTREAGVMPYVVRPIR</sequence>
<feature type="region of interest" description="Disordered" evidence="5">
    <location>
        <begin position="42"/>
        <end position="67"/>
    </location>
</feature>
<keyword evidence="3" id="KW-0378">Hydrolase</keyword>
<keyword evidence="9" id="KW-1185">Reference proteome</keyword>
<reference evidence="8 9" key="1">
    <citation type="submission" date="2020-04" db="EMBL/GenBank/DDBJ databases">
        <title>Knoellia sp. isolate from air conditioner.</title>
        <authorList>
            <person name="Chea S."/>
            <person name="Kim D.-U."/>
        </authorList>
    </citation>
    <scope>NUCLEOTIDE SEQUENCE [LARGE SCALE GENOMIC DNA]</scope>
    <source>
        <strain evidence="8 9">DB2414S</strain>
    </source>
</reference>
<name>A0A849HMN3_9MICO</name>
<evidence type="ECO:0000256" key="2">
    <source>
        <dbReference type="ARBA" id="ARBA00022670"/>
    </source>
</evidence>
<keyword evidence="2" id="KW-0645">Protease</keyword>
<comment type="similarity">
    <text evidence="1">Belongs to the peptidase C40 family.</text>
</comment>
<dbReference type="PROSITE" id="PS51257">
    <property type="entry name" value="PROKAR_LIPOPROTEIN"/>
    <property type="match status" value="1"/>
</dbReference>
<evidence type="ECO:0000256" key="4">
    <source>
        <dbReference type="ARBA" id="ARBA00022807"/>
    </source>
</evidence>
<keyword evidence="6" id="KW-0732">Signal</keyword>
<dbReference type="Pfam" id="PF00877">
    <property type="entry name" value="NLPC_P60"/>
    <property type="match status" value="1"/>
</dbReference>
<dbReference type="AlphaFoldDB" id="A0A849HMN3"/>
<evidence type="ECO:0000256" key="6">
    <source>
        <dbReference type="SAM" id="SignalP"/>
    </source>
</evidence>
<dbReference type="PROSITE" id="PS51318">
    <property type="entry name" value="TAT"/>
    <property type="match status" value="1"/>
</dbReference>
<feature type="signal peptide" evidence="6">
    <location>
        <begin position="1"/>
        <end position="28"/>
    </location>
</feature>
<dbReference type="RefSeq" id="WP_171245053.1">
    <property type="nucleotide sequence ID" value="NZ_JABEPQ010000005.1"/>
</dbReference>
<protein>
    <recommendedName>
        <fullName evidence="7">NlpC/P60 domain-containing protein</fullName>
    </recommendedName>
</protein>
<accession>A0A849HMN3</accession>
<proteinExistence type="inferred from homology"/>
<comment type="caution">
    <text evidence="8">The sequence shown here is derived from an EMBL/GenBank/DDBJ whole genome shotgun (WGS) entry which is preliminary data.</text>
</comment>
<evidence type="ECO:0000256" key="3">
    <source>
        <dbReference type="ARBA" id="ARBA00022801"/>
    </source>
</evidence>
<dbReference type="GO" id="GO:0008234">
    <property type="term" value="F:cysteine-type peptidase activity"/>
    <property type="evidence" value="ECO:0007669"/>
    <property type="project" value="UniProtKB-KW"/>
</dbReference>
<dbReference type="InterPro" id="IPR051794">
    <property type="entry name" value="PG_Endopeptidase_C40"/>
</dbReference>
<dbReference type="SUPFAM" id="SSF54001">
    <property type="entry name" value="Cysteine proteinases"/>
    <property type="match status" value="1"/>
</dbReference>
<evidence type="ECO:0000313" key="9">
    <source>
        <dbReference type="Proteomes" id="UP000588586"/>
    </source>
</evidence>
<dbReference type="PANTHER" id="PTHR47359">
    <property type="entry name" value="PEPTIDOGLYCAN DL-ENDOPEPTIDASE CWLO"/>
    <property type="match status" value="1"/>
</dbReference>
<dbReference type="GO" id="GO:0006508">
    <property type="term" value="P:proteolysis"/>
    <property type="evidence" value="ECO:0007669"/>
    <property type="project" value="UniProtKB-KW"/>
</dbReference>
<gene>
    <name evidence="8" type="ORF">HJG52_18260</name>
</gene>
<dbReference type="InterPro" id="IPR000064">
    <property type="entry name" value="NLP_P60_dom"/>
</dbReference>
<evidence type="ECO:0000313" key="8">
    <source>
        <dbReference type="EMBL" id="NNM47933.1"/>
    </source>
</evidence>
<dbReference type="PANTHER" id="PTHR47359:SF3">
    <property type="entry name" value="NLP_P60 DOMAIN-CONTAINING PROTEIN-RELATED"/>
    <property type="match status" value="1"/>
</dbReference>
<dbReference type="Proteomes" id="UP000588586">
    <property type="component" value="Unassembled WGS sequence"/>
</dbReference>
<evidence type="ECO:0000256" key="5">
    <source>
        <dbReference type="SAM" id="MobiDB-lite"/>
    </source>
</evidence>
<dbReference type="InterPro" id="IPR038765">
    <property type="entry name" value="Papain-like_cys_pep_sf"/>
</dbReference>
<organism evidence="8 9">
    <name type="scientific">Knoellia koreensis</name>
    <dbReference type="NCBI Taxonomy" id="2730921"/>
    <lineage>
        <taxon>Bacteria</taxon>
        <taxon>Bacillati</taxon>
        <taxon>Actinomycetota</taxon>
        <taxon>Actinomycetes</taxon>
        <taxon>Micrococcales</taxon>
        <taxon>Intrasporangiaceae</taxon>
        <taxon>Knoellia</taxon>
    </lineage>
</organism>
<feature type="domain" description="NlpC/P60" evidence="7">
    <location>
        <begin position="131"/>
        <end position="278"/>
    </location>
</feature>
<dbReference type="EMBL" id="JABEPQ010000005">
    <property type="protein sequence ID" value="NNM47933.1"/>
    <property type="molecule type" value="Genomic_DNA"/>
</dbReference>
<evidence type="ECO:0000259" key="7">
    <source>
        <dbReference type="PROSITE" id="PS51935"/>
    </source>
</evidence>
<dbReference type="Gene3D" id="3.90.1720.10">
    <property type="entry name" value="endopeptidase domain like (from Nostoc punctiforme)"/>
    <property type="match status" value="1"/>
</dbReference>
<feature type="chain" id="PRO_5032509198" description="NlpC/P60 domain-containing protein" evidence="6">
    <location>
        <begin position="29"/>
        <end position="278"/>
    </location>
</feature>
<dbReference type="PROSITE" id="PS51935">
    <property type="entry name" value="NLPC_P60"/>
    <property type="match status" value="1"/>
</dbReference>
<dbReference type="InterPro" id="IPR006311">
    <property type="entry name" value="TAT_signal"/>
</dbReference>